<accession>A0A5P1EWK4</accession>
<evidence type="ECO:0000313" key="2">
    <source>
        <dbReference type="EMBL" id="ONK69069.1"/>
    </source>
</evidence>
<organism evidence="2 3">
    <name type="scientific">Asparagus officinalis</name>
    <name type="common">Garden asparagus</name>
    <dbReference type="NCBI Taxonomy" id="4686"/>
    <lineage>
        <taxon>Eukaryota</taxon>
        <taxon>Viridiplantae</taxon>
        <taxon>Streptophyta</taxon>
        <taxon>Embryophyta</taxon>
        <taxon>Tracheophyta</taxon>
        <taxon>Spermatophyta</taxon>
        <taxon>Magnoliopsida</taxon>
        <taxon>Liliopsida</taxon>
        <taxon>Asparagales</taxon>
        <taxon>Asparagaceae</taxon>
        <taxon>Asparagoideae</taxon>
        <taxon>Asparagus</taxon>
    </lineage>
</organism>
<gene>
    <name evidence="2" type="ORF">A4U43_C05F18960</name>
</gene>
<dbReference type="Proteomes" id="UP000243459">
    <property type="component" value="Chromosome 5"/>
</dbReference>
<dbReference type="EMBL" id="CM007385">
    <property type="protein sequence ID" value="ONK69069.1"/>
    <property type="molecule type" value="Genomic_DNA"/>
</dbReference>
<proteinExistence type="predicted"/>
<sequence>METLSGQYLDKTCSRRHPVRPVGKGPLITQLNHLENVGLIDESSHRRQTAAPVVDEDAVGPSTNPEASHCPGKEPIGVNNIVEGRGGTSSEQIENGADGRILEDIPSVAYSKLSKLV</sequence>
<evidence type="ECO:0000313" key="3">
    <source>
        <dbReference type="Proteomes" id="UP000243459"/>
    </source>
</evidence>
<reference evidence="3" key="1">
    <citation type="journal article" date="2017" name="Nat. Commun.">
        <title>The asparagus genome sheds light on the origin and evolution of a young Y chromosome.</title>
        <authorList>
            <person name="Harkess A."/>
            <person name="Zhou J."/>
            <person name="Xu C."/>
            <person name="Bowers J.E."/>
            <person name="Van der Hulst R."/>
            <person name="Ayyampalayam S."/>
            <person name="Mercati F."/>
            <person name="Riccardi P."/>
            <person name="McKain M.R."/>
            <person name="Kakrana A."/>
            <person name="Tang H."/>
            <person name="Ray J."/>
            <person name="Groenendijk J."/>
            <person name="Arikit S."/>
            <person name="Mathioni S.M."/>
            <person name="Nakano M."/>
            <person name="Shan H."/>
            <person name="Telgmann-Rauber A."/>
            <person name="Kanno A."/>
            <person name="Yue Z."/>
            <person name="Chen H."/>
            <person name="Li W."/>
            <person name="Chen Y."/>
            <person name="Xu X."/>
            <person name="Zhang Y."/>
            <person name="Luo S."/>
            <person name="Chen H."/>
            <person name="Gao J."/>
            <person name="Mao Z."/>
            <person name="Pires J.C."/>
            <person name="Luo M."/>
            <person name="Kudrna D."/>
            <person name="Wing R.A."/>
            <person name="Meyers B.C."/>
            <person name="Yi K."/>
            <person name="Kong H."/>
            <person name="Lavrijsen P."/>
            <person name="Sunseri F."/>
            <person name="Falavigna A."/>
            <person name="Ye Y."/>
            <person name="Leebens-Mack J.H."/>
            <person name="Chen G."/>
        </authorList>
    </citation>
    <scope>NUCLEOTIDE SEQUENCE [LARGE SCALE GENOMIC DNA]</scope>
    <source>
        <strain evidence="3">cv. DH0086</strain>
    </source>
</reference>
<dbReference type="AlphaFoldDB" id="A0A5P1EWK4"/>
<feature type="region of interest" description="Disordered" evidence="1">
    <location>
        <begin position="1"/>
        <end position="26"/>
    </location>
</feature>
<name>A0A5P1EWK4_ASPOF</name>
<protein>
    <submittedName>
        <fullName evidence="2">Uncharacterized protein</fullName>
    </submittedName>
</protein>
<evidence type="ECO:0000256" key="1">
    <source>
        <dbReference type="SAM" id="MobiDB-lite"/>
    </source>
</evidence>
<dbReference type="Gramene" id="ONK69069">
    <property type="protein sequence ID" value="ONK69069"/>
    <property type="gene ID" value="A4U43_C05F18960"/>
</dbReference>
<keyword evidence="3" id="KW-1185">Reference proteome</keyword>
<feature type="region of interest" description="Disordered" evidence="1">
    <location>
        <begin position="42"/>
        <end position="98"/>
    </location>
</feature>